<dbReference type="OrthoDB" id="9801841at2"/>
<dbReference type="PROSITE" id="PS50011">
    <property type="entry name" value="PROTEIN_KINASE_DOM"/>
    <property type="match status" value="1"/>
</dbReference>
<dbReference type="InterPro" id="IPR011009">
    <property type="entry name" value="Kinase-like_dom_sf"/>
</dbReference>
<organism evidence="11 12">
    <name type="scientific">Psychrosphaera haliotis</name>
    <dbReference type="NCBI Taxonomy" id="555083"/>
    <lineage>
        <taxon>Bacteria</taxon>
        <taxon>Pseudomonadati</taxon>
        <taxon>Pseudomonadota</taxon>
        <taxon>Gammaproteobacteria</taxon>
        <taxon>Alteromonadales</taxon>
        <taxon>Pseudoalteromonadaceae</taxon>
        <taxon>Psychrosphaera</taxon>
    </lineage>
</organism>
<evidence type="ECO:0000256" key="8">
    <source>
        <dbReference type="ARBA" id="ARBA00048679"/>
    </source>
</evidence>
<keyword evidence="9" id="KW-0812">Transmembrane</keyword>
<protein>
    <recommendedName>
        <fullName evidence="1">non-specific serine/threonine protein kinase</fullName>
        <ecNumber evidence="1">2.7.11.1</ecNumber>
    </recommendedName>
</protein>
<comment type="catalytic activity">
    <reaction evidence="7">
        <text>L-threonyl-[protein] + ATP = O-phospho-L-threonyl-[protein] + ADP + H(+)</text>
        <dbReference type="Rhea" id="RHEA:46608"/>
        <dbReference type="Rhea" id="RHEA-COMP:11060"/>
        <dbReference type="Rhea" id="RHEA-COMP:11605"/>
        <dbReference type="ChEBI" id="CHEBI:15378"/>
        <dbReference type="ChEBI" id="CHEBI:30013"/>
        <dbReference type="ChEBI" id="CHEBI:30616"/>
        <dbReference type="ChEBI" id="CHEBI:61977"/>
        <dbReference type="ChEBI" id="CHEBI:456216"/>
        <dbReference type="EC" id="2.7.11.1"/>
    </reaction>
</comment>
<gene>
    <name evidence="11" type="ORF">GNP35_11180</name>
</gene>
<accession>A0A6N8F8Y2</accession>
<keyword evidence="2" id="KW-0723">Serine/threonine-protein kinase</keyword>
<dbReference type="SUPFAM" id="SSF56112">
    <property type="entry name" value="Protein kinase-like (PK-like)"/>
    <property type="match status" value="1"/>
</dbReference>
<name>A0A6N8F8Y2_9GAMM</name>
<keyword evidence="12" id="KW-1185">Reference proteome</keyword>
<comment type="catalytic activity">
    <reaction evidence="8">
        <text>L-seryl-[protein] + ATP = O-phospho-L-seryl-[protein] + ADP + H(+)</text>
        <dbReference type="Rhea" id="RHEA:17989"/>
        <dbReference type="Rhea" id="RHEA-COMP:9863"/>
        <dbReference type="Rhea" id="RHEA-COMP:11604"/>
        <dbReference type="ChEBI" id="CHEBI:15378"/>
        <dbReference type="ChEBI" id="CHEBI:29999"/>
        <dbReference type="ChEBI" id="CHEBI:30616"/>
        <dbReference type="ChEBI" id="CHEBI:83421"/>
        <dbReference type="ChEBI" id="CHEBI:456216"/>
        <dbReference type="EC" id="2.7.11.1"/>
    </reaction>
</comment>
<dbReference type="EC" id="2.7.11.1" evidence="1"/>
<dbReference type="Proteomes" id="UP000439994">
    <property type="component" value="Unassembled WGS sequence"/>
</dbReference>
<evidence type="ECO:0000256" key="3">
    <source>
        <dbReference type="ARBA" id="ARBA00022679"/>
    </source>
</evidence>
<dbReference type="CDD" id="cd14014">
    <property type="entry name" value="STKc_PknB_like"/>
    <property type="match status" value="1"/>
</dbReference>
<dbReference type="GO" id="GO:0007165">
    <property type="term" value="P:signal transduction"/>
    <property type="evidence" value="ECO:0007669"/>
    <property type="project" value="TreeGrafter"/>
</dbReference>
<evidence type="ECO:0000256" key="7">
    <source>
        <dbReference type="ARBA" id="ARBA00047899"/>
    </source>
</evidence>
<dbReference type="GO" id="GO:0004674">
    <property type="term" value="F:protein serine/threonine kinase activity"/>
    <property type="evidence" value="ECO:0007669"/>
    <property type="project" value="UniProtKB-KW"/>
</dbReference>
<comment type="caution">
    <text evidence="11">The sequence shown here is derived from an EMBL/GenBank/DDBJ whole genome shotgun (WGS) entry which is preliminary data.</text>
</comment>
<dbReference type="PANTHER" id="PTHR43895">
    <property type="entry name" value="CALCIUM/CALMODULIN-DEPENDENT PROTEIN KINASE KINASE-RELATED"/>
    <property type="match status" value="1"/>
</dbReference>
<evidence type="ECO:0000313" key="12">
    <source>
        <dbReference type="Proteomes" id="UP000439994"/>
    </source>
</evidence>
<evidence type="ECO:0000259" key="10">
    <source>
        <dbReference type="PROSITE" id="PS50011"/>
    </source>
</evidence>
<keyword evidence="3" id="KW-0808">Transferase</keyword>
<evidence type="ECO:0000256" key="4">
    <source>
        <dbReference type="ARBA" id="ARBA00022741"/>
    </source>
</evidence>
<dbReference type="GO" id="GO:0005524">
    <property type="term" value="F:ATP binding"/>
    <property type="evidence" value="ECO:0007669"/>
    <property type="project" value="UniProtKB-KW"/>
</dbReference>
<evidence type="ECO:0000256" key="9">
    <source>
        <dbReference type="SAM" id="Phobius"/>
    </source>
</evidence>
<dbReference type="RefSeq" id="WP_155696197.1">
    <property type="nucleotide sequence ID" value="NZ_WOCD01000005.1"/>
</dbReference>
<proteinExistence type="predicted"/>
<evidence type="ECO:0000256" key="1">
    <source>
        <dbReference type="ARBA" id="ARBA00012513"/>
    </source>
</evidence>
<keyword evidence="9" id="KW-0472">Membrane</keyword>
<evidence type="ECO:0000313" key="11">
    <source>
        <dbReference type="EMBL" id="MUH72996.1"/>
    </source>
</evidence>
<dbReference type="Gene3D" id="1.10.510.10">
    <property type="entry name" value="Transferase(Phosphotransferase) domain 1"/>
    <property type="match status" value="1"/>
</dbReference>
<evidence type="ECO:0000256" key="5">
    <source>
        <dbReference type="ARBA" id="ARBA00022777"/>
    </source>
</evidence>
<dbReference type="PANTHER" id="PTHR43895:SF32">
    <property type="entry name" value="SERINE_THREONINE-PROTEIN KINASE CHK1"/>
    <property type="match status" value="1"/>
</dbReference>
<dbReference type="Pfam" id="PF00069">
    <property type="entry name" value="Pkinase"/>
    <property type="match status" value="1"/>
</dbReference>
<evidence type="ECO:0000256" key="2">
    <source>
        <dbReference type="ARBA" id="ARBA00022527"/>
    </source>
</evidence>
<keyword evidence="9" id="KW-1133">Transmembrane helix</keyword>
<dbReference type="SMART" id="SM00220">
    <property type="entry name" value="S_TKc"/>
    <property type="match status" value="1"/>
</dbReference>
<dbReference type="EMBL" id="WOCD01000005">
    <property type="protein sequence ID" value="MUH72996.1"/>
    <property type="molecule type" value="Genomic_DNA"/>
</dbReference>
<feature type="transmembrane region" description="Helical" evidence="9">
    <location>
        <begin position="289"/>
        <end position="306"/>
    </location>
</feature>
<sequence>MTDSIKIASKNCPLVDGEVLLDRYEIKSLQGKGRYGLVYQAQDMSTGQLIALKVLDSFITENSEMMSSFKAKLDSVKKLEHTNIIKLQDYYHHNGLHFITMDWIEGDSLENIMASHTLSDGQVLDIVQQLLEGLHYAQNSTAKHLDIKPENIMLDVTGHLYVADFGLSVLNKDMTSSKDSGSPFYAPPEYLEDASVNQTTDLYAAGVLFFQLFNKKLPYPAKTKAQSIHEKQANKPRFEANRSQFAKLKRWTLSLIDAEVSNRPDTVSIAIEQYYSDLSTSTPRSLSKIVLYIAAFIAITSAFILLRN</sequence>
<reference evidence="11 12" key="1">
    <citation type="submission" date="2019-11" db="EMBL/GenBank/DDBJ databases">
        <title>P. haliotis isolates from Z. marina roots.</title>
        <authorList>
            <person name="Cohen M."/>
            <person name="Jospin G."/>
            <person name="Eisen J.A."/>
            <person name="Coil D.A."/>
        </authorList>
    </citation>
    <scope>NUCLEOTIDE SEQUENCE [LARGE SCALE GENOMIC DNA]</scope>
    <source>
        <strain evidence="11 12">UCD-MCMsp1aY</strain>
    </source>
</reference>
<keyword evidence="5 11" id="KW-0418">Kinase</keyword>
<keyword evidence="6" id="KW-0067">ATP-binding</keyword>
<keyword evidence="4" id="KW-0547">Nucleotide-binding</keyword>
<evidence type="ECO:0000256" key="6">
    <source>
        <dbReference type="ARBA" id="ARBA00022840"/>
    </source>
</evidence>
<dbReference type="AlphaFoldDB" id="A0A6N8F8Y2"/>
<feature type="domain" description="Protein kinase" evidence="10">
    <location>
        <begin position="24"/>
        <end position="275"/>
    </location>
</feature>
<dbReference type="InterPro" id="IPR000719">
    <property type="entry name" value="Prot_kinase_dom"/>
</dbReference>